<dbReference type="SUPFAM" id="SSF46785">
    <property type="entry name" value="Winged helix' DNA-binding domain"/>
    <property type="match status" value="1"/>
</dbReference>
<dbReference type="InterPro" id="IPR014710">
    <property type="entry name" value="RmlC-like_jellyroll"/>
</dbReference>
<dbReference type="GO" id="GO:0003677">
    <property type="term" value="F:DNA binding"/>
    <property type="evidence" value="ECO:0007669"/>
    <property type="project" value="UniProtKB-KW"/>
</dbReference>
<evidence type="ECO:0000259" key="4">
    <source>
        <dbReference type="PROSITE" id="PS50042"/>
    </source>
</evidence>
<feature type="domain" description="Cyclic nucleotide-binding" evidence="4">
    <location>
        <begin position="10"/>
        <end position="130"/>
    </location>
</feature>
<organism evidence="6 7">
    <name type="scientific">Marinobacterium nitratireducens</name>
    <dbReference type="NCBI Taxonomy" id="518897"/>
    <lineage>
        <taxon>Bacteria</taxon>
        <taxon>Pseudomonadati</taxon>
        <taxon>Pseudomonadota</taxon>
        <taxon>Gammaproteobacteria</taxon>
        <taxon>Oceanospirillales</taxon>
        <taxon>Oceanospirillaceae</taxon>
        <taxon>Marinobacterium</taxon>
    </lineage>
</organism>
<evidence type="ECO:0008006" key="8">
    <source>
        <dbReference type="Google" id="ProtNLM"/>
    </source>
</evidence>
<dbReference type="Gene3D" id="2.60.120.10">
    <property type="entry name" value="Jelly Rolls"/>
    <property type="match status" value="1"/>
</dbReference>
<dbReference type="InterPro" id="IPR018490">
    <property type="entry name" value="cNMP-bd_dom_sf"/>
</dbReference>
<dbReference type="Proteomes" id="UP000599578">
    <property type="component" value="Unassembled WGS sequence"/>
</dbReference>
<evidence type="ECO:0000256" key="1">
    <source>
        <dbReference type="ARBA" id="ARBA00023015"/>
    </source>
</evidence>
<dbReference type="SUPFAM" id="SSF51206">
    <property type="entry name" value="cAMP-binding domain-like"/>
    <property type="match status" value="1"/>
</dbReference>
<dbReference type="PROSITE" id="PS50042">
    <property type="entry name" value="CNMP_BINDING_3"/>
    <property type="match status" value="1"/>
</dbReference>
<dbReference type="AlphaFoldDB" id="A0A917ZCE5"/>
<name>A0A917ZCE5_9GAMM</name>
<sequence length="240" mass="26834">MRTIPNLHDFISLLPTSIQDEIRQLSTVRSLHKGEILYCKGDASLEMYRLMDGAVNLCNYSYNGREIVVSELLPGDCFGEVGLVDGMPRGTHAVASRDSRVSVLSLGHFERLWNSHPEFGRQLSMMLCRKLRLAFTLNEDNVGLRLRDRLARLIHRLAYSHGYSDNSGGTCIEISHDALAKMLGASRQTIGIELKSLEDEGSIARGYGKIQVLDLNAFGYKYETAVGIEQVTPLYPKQDN</sequence>
<gene>
    <name evidence="6" type="ORF">GCM10011348_12310</name>
</gene>
<dbReference type="PANTHER" id="PTHR24567">
    <property type="entry name" value="CRP FAMILY TRANSCRIPTIONAL REGULATORY PROTEIN"/>
    <property type="match status" value="1"/>
</dbReference>
<proteinExistence type="predicted"/>
<dbReference type="Pfam" id="PF13545">
    <property type="entry name" value="HTH_Crp_2"/>
    <property type="match status" value="1"/>
</dbReference>
<evidence type="ECO:0000256" key="3">
    <source>
        <dbReference type="ARBA" id="ARBA00023163"/>
    </source>
</evidence>
<evidence type="ECO:0000313" key="7">
    <source>
        <dbReference type="Proteomes" id="UP000599578"/>
    </source>
</evidence>
<accession>A0A917ZCE5</accession>
<dbReference type="InterPro" id="IPR012318">
    <property type="entry name" value="HTH_CRP"/>
</dbReference>
<dbReference type="InterPro" id="IPR050397">
    <property type="entry name" value="Env_Response_Regulators"/>
</dbReference>
<protein>
    <recommendedName>
        <fullName evidence="8">Crp/Fnr family transcriptional regulator</fullName>
    </recommendedName>
</protein>
<dbReference type="SMART" id="SM00100">
    <property type="entry name" value="cNMP"/>
    <property type="match status" value="1"/>
</dbReference>
<keyword evidence="3" id="KW-0804">Transcription</keyword>
<evidence type="ECO:0000259" key="5">
    <source>
        <dbReference type="PROSITE" id="PS51063"/>
    </source>
</evidence>
<dbReference type="RefSeq" id="WP_188859533.1">
    <property type="nucleotide sequence ID" value="NZ_BMLT01000003.1"/>
</dbReference>
<reference evidence="6 7" key="1">
    <citation type="journal article" date="2014" name="Int. J. Syst. Evol. Microbiol.">
        <title>Complete genome sequence of Corynebacterium casei LMG S-19264T (=DSM 44701T), isolated from a smear-ripened cheese.</title>
        <authorList>
            <consortium name="US DOE Joint Genome Institute (JGI-PGF)"/>
            <person name="Walter F."/>
            <person name="Albersmeier A."/>
            <person name="Kalinowski J."/>
            <person name="Ruckert C."/>
        </authorList>
    </citation>
    <scope>NUCLEOTIDE SEQUENCE [LARGE SCALE GENOMIC DNA]</scope>
    <source>
        <strain evidence="6 7">CGMCC 1.7286</strain>
    </source>
</reference>
<dbReference type="PANTHER" id="PTHR24567:SF74">
    <property type="entry name" value="HTH-TYPE TRANSCRIPTIONAL REGULATOR ARCR"/>
    <property type="match status" value="1"/>
</dbReference>
<dbReference type="SMART" id="SM00419">
    <property type="entry name" value="HTH_CRP"/>
    <property type="match status" value="1"/>
</dbReference>
<keyword evidence="2" id="KW-0238">DNA-binding</keyword>
<dbReference type="InterPro" id="IPR036390">
    <property type="entry name" value="WH_DNA-bd_sf"/>
</dbReference>
<dbReference type="PROSITE" id="PS51063">
    <property type="entry name" value="HTH_CRP_2"/>
    <property type="match status" value="1"/>
</dbReference>
<evidence type="ECO:0000313" key="6">
    <source>
        <dbReference type="EMBL" id="GGO79028.1"/>
    </source>
</evidence>
<dbReference type="InterPro" id="IPR000595">
    <property type="entry name" value="cNMP-bd_dom"/>
</dbReference>
<dbReference type="GO" id="GO:0005829">
    <property type="term" value="C:cytosol"/>
    <property type="evidence" value="ECO:0007669"/>
    <property type="project" value="TreeGrafter"/>
</dbReference>
<feature type="domain" description="HTH crp-type" evidence="5">
    <location>
        <begin position="144"/>
        <end position="216"/>
    </location>
</feature>
<dbReference type="EMBL" id="BMLT01000003">
    <property type="protein sequence ID" value="GGO79028.1"/>
    <property type="molecule type" value="Genomic_DNA"/>
</dbReference>
<dbReference type="GO" id="GO:0003700">
    <property type="term" value="F:DNA-binding transcription factor activity"/>
    <property type="evidence" value="ECO:0007669"/>
    <property type="project" value="TreeGrafter"/>
</dbReference>
<evidence type="ECO:0000256" key="2">
    <source>
        <dbReference type="ARBA" id="ARBA00023125"/>
    </source>
</evidence>
<keyword evidence="7" id="KW-1185">Reference proteome</keyword>
<dbReference type="Pfam" id="PF00027">
    <property type="entry name" value="cNMP_binding"/>
    <property type="match status" value="1"/>
</dbReference>
<comment type="caution">
    <text evidence="6">The sequence shown here is derived from an EMBL/GenBank/DDBJ whole genome shotgun (WGS) entry which is preliminary data.</text>
</comment>
<keyword evidence="1" id="KW-0805">Transcription regulation</keyword>
<dbReference type="CDD" id="cd00038">
    <property type="entry name" value="CAP_ED"/>
    <property type="match status" value="1"/>
</dbReference>
<dbReference type="Gene3D" id="1.10.10.10">
    <property type="entry name" value="Winged helix-like DNA-binding domain superfamily/Winged helix DNA-binding domain"/>
    <property type="match status" value="1"/>
</dbReference>
<dbReference type="InterPro" id="IPR036388">
    <property type="entry name" value="WH-like_DNA-bd_sf"/>
</dbReference>